<evidence type="ECO:0008006" key="4">
    <source>
        <dbReference type="Google" id="ProtNLM"/>
    </source>
</evidence>
<evidence type="ECO:0000313" key="3">
    <source>
        <dbReference type="Proteomes" id="UP000319949"/>
    </source>
</evidence>
<protein>
    <recommendedName>
        <fullName evidence="4">OB-fold nucleic acid binding protein</fullName>
    </recommendedName>
</protein>
<dbReference type="AlphaFoldDB" id="A0A560D013"/>
<keyword evidence="3" id="KW-1185">Reference proteome</keyword>
<comment type="caution">
    <text evidence="2">The sequence shown here is derived from an EMBL/GenBank/DDBJ whole genome shotgun (WGS) entry which is preliminary data.</text>
</comment>
<evidence type="ECO:0000256" key="1">
    <source>
        <dbReference type="SAM" id="MobiDB-lite"/>
    </source>
</evidence>
<dbReference type="EMBL" id="VITK01000015">
    <property type="protein sequence ID" value="TWA90413.1"/>
    <property type="molecule type" value="Genomic_DNA"/>
</dbReference>
<feature type="compositionally biased region" description="Basic and acidic residues" evidence="1">
    <location>
        <begin position="85"/>
        <end position="96"/>
    </location>
</feature>
<organism evidence="2 3">
    <name type="scientific">Bradyrhizobium stylosanthis</name>
    <dbReference type="NCBI Taxonomy" id="1803665"/>
    <lineage>
        <taxon>Bacteria</taxon>
        <taxon>Pseudomonadati</taxon>
        <taxon>Pseudomonadota</taxon>
        <taxon>Alphaproteobacteria</taxon>
        <taxon>Hyphomicrobiales</taxon>
        <taxon>Nitrobacteraceae</taxon>
        <taxon>Bradyrhizobium</taxon>
    </lineage>
</organism>
<dbReference type="CDD" id="cd04485">
    <property type="entry name" value="DnaE_OBF"/>
    <property type="match status" value="1"/>
</dbReference>
<feature type="region of interest" description="Disordered" evidence="1">
    <location>
        <begin position="71"/>
        <end position="96"/>
    </location>
</feature>
<gene>
    <name evidence="2" type="ORF">FBZ96_11583</name>
</gene>
<evidence type="ECO:0000313" key="2">
    <source>
        <dbReference type="EMBL" id="TWA90413.1"/>
    </source>
</evidence>
<proteinExistence type="predicted"/>
<sequence length="110" mass="11978">MEDETGIANLVVWAKVFEANRRAVLSASMMAVRGRIQREGDVVHLVAQRITDLSADFASVGSRDAAFPLPHGSCDQVRNGSSGPDPRDLPPKGLRTRDIYIPICTSTQSR</sequence>
<dbReference type="STRING" id="1803665.GCA_001641335_08117"/>
<dbReference type="Proteomes" id="UP000319949">
    <property type="component" value="Unassembled WGS sequence"/>
</dbReference>
<name>A0A560D013_9BRAD</name>
<accession>A0A560D013</accession>
<reference evidence="2 3" key="1">
    <citation type="submission" date="2019-06" db="EMBL/GenBank/DDBJ databases">
        <title>Genomic Encyclopedia of Type Strains, Phase IV (KMG-V): Genome sequencing to study the core and pangenomes of soil and plant-associated prokaryotes.</title>
        <authorList>
            <person name="Whitman W."/>
        </authorList>
    </citation>
    <scope>NUCLEOTIDE SEQUENCE [LARGE SCALE GENOMIC DNA]</scope>
    <source>
        <strain evidence="2 3">BR 510</strain>
    </source>
</reference>